<reference evidence="6" key="2">
    <citation type="submission" date="2020-09" db="EMBL/GenBank/DDBJ databases">
        <authorList>
            <person name="Sun Q."/>
            <person name="Ohkuma M."/>
        </authorList>
    </citation>
    <scope>NUCLEOTIDE SEQUENCE</scope>
    <source>
        <strain evidence="6">JCM 4834</strain>
    </source>
</reference>
<evidence type="ECO:0000256" key="3">
    <source>
        <dbReference type="ARBA" id="ARBA00022692"/>
    </source>
</evidence>
<name>A0A918R2X4_9ACTN</name>
<reference evidence="6" key="1">
    <citation type="journal article" date="2014" name="Int. J. Syst. Evol. Microbiol.">
        <title>Complete genome sequence of Corynebacterium casei LMG S-19264T (=DSM 44701T), isolated from a smear-ripened cheese.</title>
        <authorList>
            <consortium name="US DOE Joint Genome Institute (JGI-PGF)"/>
            <person name="Walter F."/>
            <person name="Albersmeier A."/>
            <person name="Kalinowski J."/>
            <person name="Ruckert C."/>
        </authorList>
    </citation>
    <scope>NUCLEOTIDE SEQUENCE</scope>
    <source>
        <strain evidence="6">JCM 4834</strain>
    </source>
</reference>
<evidence type="ECO:0000256" key="5">
    <source>
        <dbReference type="ARBA" id="ARBA00023136"/>
    </source>
</evidence>
<dbReference type="InterPro" id="IPR001123">
    <property type="entry name" value="LeuE-type"/>
</dbReference>
<dbReference type="PANTHER" id="PTHR30086:SF20">
    <property type="entry name" value="ARGININE EXPORTER PROTEIN ARGO-RELATED"/>
    <property type="match status" value="1"/>
</dbReference>
<evidence type="ECO:0000313" key="6">
    <source>
        <dbReference type="EMBL" id="GGZ82294.1"/>
    </source>
</evidence>
<comment type="subcellular location">
    <subcellularLocation>
        <location evidence="1">Cell membrane</location>
        <topology evidence="1">Multi-pass membrane protein</topology>
    </subcellularLocation>
</comment>
<evidence type="ECO:0000256" key="1">
    <source>
        <dbReference type="ARBA" id="ARBA00004651"/>
    </source>
</evidence>
<evidence type="ECO:0000256" key="2">
    <source>
        <dbReference type="ARBA" id="ARBA00022475"/>
    </source>
</evidence>
<keyword evidence="3" id="KW-0812">Transmembrane</keyword>
<accession>A0A918R2X4</accession>
<comment type="caution">
    <text evidence="6">The sequence shown here is derived from an EMBL/GenBank/DDBJ whole genome shotgun (WGS) entry which is preliminary data.</text>
</comment>
<evidence type="ECO:0000313" key="7">
    <source>
        <dbReference type="Proteomes" id="UP000634660"/>
    </source>
</evidence>
<proteinExistence type="predicted"/>
<dbReference type="Pfam" id="PF01810">
    <property type="entry name" value="LysE"/>
    <property type="match status" value="1"/>
</dbReference>
<dbReference type="GO" id="GO:0015171">
    <property type="term" value="F:amino acid transmembrane transporter activity"/>
    <property type="evidence" value="ECO:0007669"/>
    <property type="project" value="TreeGrafter"/>
</dbReference>
<dbReference type="Proteomes" id="UP000634660">
    <property type="component" value="Unassembled WGS sequence"/>
</dbReference>
<gene>
    <name evidence="6" type="ORF">GCM10010371_47580</name>
</gene>
<keyword evidence="2" id="KW-1003">Cell membrane</keyword>
<dbReference type="PANTHER" id="PTHR30086">
    <property type="entry name" value="ARGININE EXPORTER PROTEIN ARGO"/>
    <property type="match status" value="1"/>
</dbReference>
<keyword evidence="5" id="KW-0472">Membrane</keyword>
<sequence>MPVVFTVVKPAGAAYLAYFAWVMLKPGCRSPFVPDQALPPVSDTRLFSTGLLTNLLNPKIAPMYAALLPQFLDPHASPVCGRNCSSSAACRSSWRSL</sequence>
<evidence type="ECO:0000256" key="4">
    <source>
        <dbReference type="ARBA" id="ARBA00022989"/>
    </source>
</evidence>
<protein>
    <submittedName>
        <fullName evidence="6">Uncharacterized protein</fullName>
    </submittedName>
</protein>
<dbReference type="AlphaFoldDB" id="A0A918R2X4"/>
<dbReference type="GO" id="GO:0005886">
    <property type="term" value="C:plasma membrane"/>
    <property type="evidence" value="ECO:0007669"/>
    <property type="project" value="UniProtKB-SubCell"/>
</dbReference>
<organism evidence="6 7">
    <name type="scientific">Streptomyces subrutilus</name>
    <dbReference type="NCBI Taxonomy" id="36818"/>
    <lineage>
        <taxon>Bacteria</taxon>
        <taxon>Bacillati</taxon>
        <taxon>Actinomycetota</taxon>
        <taxon>Actinomycetes</taxon>
        <taxon>Kitasatosporales</taxon>
        <taxon>Streptomycetaceae</taxon>
        <taxon>Streptomyces</taxon>
    </lineage>
</organism>
<dbReference type="EMBL" id="BMVX01000019">
    <property type="protein sequence ID" value="GGZ82294.1"/>
    <property type="molecule type" value="Genomic_DNA"/>
</dbReference>
<keyword evidence="4" id="KW-1133">Transmembrane helix</keyword>